<sequence>MKSRILAIAIALSPLALAGCATSGPGYAGSGTGYGSSQTTCYDCGTVTRIEQGAGSRAPNATGAVVGAVIGGLAARELADNRTDSEGRKNTATVAGAAAGGVIGNAIQNRAGTGYNIFVRMRDGREIVVSQDDLNGIREGSTVRIVNNRATLR</sequence>
<reference evidence="3" key="1">
    <citation type="journal article" date="2019" name="Int. J. Syst. Evol. Microbiol.">
        <title>The Global Catalogue of Microorganisms (GCM) 10K type strain sequencing project: providing services to taxonomists for standard genome sequencing and annotation.</title>
        <authorList>
            <consortium name="The Broad Institute Genomics Platform"/>
            <consortium name="The Broad Institute Genome Sequencing Center for Infectious Disease"/>
            <person name="Wu L."/>
            <person name="Ma J."/>
        </authorList>
    </citation>
    <scope>NUCLEOTIDE SEQUENCE [LARGE SCALE GENOMIC DNA]</scope>
    <source>
        <strain evidence="3">JCM 18204</strain>
    </source>
</reference>
<feature type="chain" id="PRO_5045353201" evidence="1">
    <location>
        <begin position="19"/>
        <end position="153"/>
    </location>
</feature>
<feature type="signal peptide" evidence="1">
    <location>
        <begin position="1"/>
        <end position="18"/>
    </location>
</feature>
<dbReference type="PROSITE" id="PS51257">
    <property type="entry name" value="PROKAR_LIPOPROTEIN"/>
    <property type="match status" value="1"/>
</dbReference>
<comment type="caution">
    <text evidence="2">The sequence shown here is derived from an EMBL/GenBank/DDBJ whole genome shotgun (WGS) entry which is preliminary data.</text>
</comment>
<proteinExistence type="predicted"/>
<name>A0ABP9CB00_9GAMM</name>
<dbReference type="RefSeq" id="WP_345304883.1">
    <property type="nucleotide sequence ID" value="NZ_BAABJE010000030.1"/>
</dbReference>
<dbReference type="EMBL" id="BAABJE010000030">
    <property type="protein sequence ID" value="GAA4807120.1"/>
    <property type="molecule type" value="Genomic_DNA"/>
</dbReference>
<gene>
    <name evidence="2" type="ORF">GCM10023307_37310</name>
</gene>
<keyword evidence="1" id="KW-0732">Signal</keyword>
<evidence type="ECO:0000313" key="2">
    <source>
        <dbReference type="EMBL" id="GAA4807120.1"/>
    </source>
</evidence>
<evidence type="ECO:0000313" key="3">
    <source>
        <dbReference type="Proteomes" id="UP001499959"/>
    </source>
</evidence>
<dbReference type="Proteomes" id="UP001499959">
    <property type="component" value="Unassembled WGS sequence"/>
</dbReference>
<organism evidence="2 3">
    <name type="scientific">Lysobacter hankyongensis</name>
    <dbReference type="NCBI Taxonomy" id="1176535"/>
    <lineage>
        <taxon>Bacteria</taxon>
        <taxon>Pseudomonadati</taxon>
        <taxon>Pseudomonadota</taxon>
        <taxon>Gammaproteobacteria</taxon>
        <taxon>Lysobacterales</taxon>
        <taxon>Lysobacteraceae</taxon>
        <taxon>Lysobacter</taxon>
    </lineage>
</organism>
<accession>A0ABP9CB00</accession>
<keyword evidence="3" id="KW-1185">Reference proteome</keyword>
<protein>
    <submittedName>
        <fullName evidence="2">Glycine zipper 2TM domain-containing protein</fullName>
    </submittedName>
</protein>
<evidence type="ECO:0000256" key="1">
    <source>
        <dbReference type="SAM" id="SignalP"/>
    </source>
</evidence>